<gene>
    <name evidence="2" type="ORF">OS493_018155</name>
</gene>
<feature type="compositionally biased region" description="Acidic residues" evidence="1">
    <location>
        <begin position="74"/>
        <end position="87"/>
    </location>
</feature>
<name>A0A9W9YPT8_9CNID</name>
<evidence type="ECO:0000313" key="3">
    <source>
        <dbReference type="Proteomes" id="UP001163046"/>
    </source>
</evidence>
<dbReference type="EMBL" id="MU827311">
    <property type="protein sequence ID" value="KAJ7360165.1"/>
    <property type="molecule type" value="Genomic_DNA"/>
</dbReference>
<feature type="region of interest" description="Disordered" evidence="1">
    <location>
        <begin position="59"/>
        <end position="108"/>
    </location>
</feature>
<accession>A0A9W9YPT8</accession>
<evidence type="ECO:0000313" key="2">
    <source>
        <dbReference type="EMBL" id="KAJ7360165.1"/>
    </source>
</evidence>
<dbReference type="Proteomes" id="UP001163046">
    <property type="component" value="Unassembled WGS sequence"/>
</dbReference>
<evidence type="ECO:0000256" key="1">
    <source>
        <dbReference type="SAM" id="MobiDB-lite"/>
    </source>
</evidence>
<organism evidence="2 3">
    <name type="scientific">Desmophyllum pertusum</name>
    <dbReference type="NCBI Taxonomy" id="174260"/>
    <lineage>
        <taxon>Eukaryota</taxon>
        <taxon>Metazoa</taxon>
        <taxon>Cnidaria</taxon>
        <taxon>Anthozoa</taxon>
        <taxon>Hexacorallia</taxon>
        <taxon>Scleractinia</taxon>
        <taxon>Caryophylliina</taxon>
        <taxon>Caryophylliidae</taxon>
        <taxon>Desmophyllum</taxon>
    </lineage>
</organism>
<dbReference type="InterPro" id="IPR027893">
    <property type="entry name" value="GON7_meta"/>
</dbReference>
<dbReference type="OrthoDB" id="5982211at2759"/>
<keyword evidence="3" id="KW-1185">Reference proteome</keyword>
<protein>
    <submittedName>
        <fullName evidence="2">Uncharacterized protein</fullName>
    </submittedName>
</protein>
<dbReference type="AlphaFoldDB" id="A0A9W9YPT8"/>
<proteinExistence type="predicted"/>
<feature type="compositionally biased region" description="Low complexity" evidence="1">
    <location>
        <begin position="61"/>
        <end position="70"/>
    </location>
</feature>
<sequence>MAVVGILSKRSGALVEFKHALHSSESCQGNKENLQSLAHSLKKLQNDINSCLTEIIEQEKTSTSSAASKKQISENDDSDDSDDDPEDINNVGNQNGGPQEPQLKKLRT</sequence>
<dbReference type="Pfam" id="PF15387">
    <property type="entry name" value="DUF4611"/>
    <property type="match status" value="1"/>
</dbReference>
<dbReference type="GO" id="GO:0000408">
    <property type="term" value="C:EKC/KEOPS complex"/>
    <property type="evidence" value="ECO:0007669"/>
    <property type="project" value="InterPro"/>
</dbReference>
<reference evidence="2" key="1">
    <citation type="submission" date="2023-01" db="EMBL/GenBank/DDBJ databases">
        <title>Genome assembly of the deep-sea coral Lophelia pertusa.</title>
        <authorList>
            <person name="Herrera S."/>
            <person name="Cordes E."/>
        </authorList>
    </citation>
    <scope>NUCLEOTIDE SEQUENCE</scope>
    <source>
        <strain evidence="2">USNM1676648</strain>
        <tissue evidence="2">Polyp</tissue>
    </source>
</reference>
<comment type="caution">
    <text evidence="2">The sequence shown here is derived from an EMBL/GenBank/DDBJ whole genome shotgun (WGS) entry which is preliminary data.</text>
</comment>